<dbReference type="WBParaSite" id="jg12234">
    <property type="protein sequence ID" value="jg12234"/>
    <property type="gene ID" value="jg12234"/>
</dbReference>
<evidence type="ECO:0000259" key="2">
    <source>
        <dbReference type="PROSITE" id="PS51459"/>
    </source>
</evidence>
<evidence type="ECO:0000313" key="4">
    <source>
        <dbReference type="WBParaSite" id="jg12234"/>
    </source>
</evidence>
<sequence length="460" mass="52300">MSELRLKLQQARNAVEWDWDAKIETYSRDFLMPDQSLMTHLFEFQLLRYDPRRTACKEVAEIWKMYTEDVSLSEKPLSELYKVHALCFEYMVKAYKDSNSADSEKAKSVRGKILPSLNRLENEQLRKLCKERDDICKNLLELDNWKATIFAIYCQDVLQLCKEDEGSSQTTLDDVFNLLSDGSLELPVVGEQGGPKPWEAYAKVLTVVDQPFDTVEVSNLHRILFEGLDQLGVGDPFAKNEDKVVTFNRVLNWITGEFSNQKVDRITLGAIAEFAIYCMHQFNEGNTRLSQLIGASILTRSGYPPAIVNIAGFNKLQILHPIIGRHNEKMDKRDREPSRFVRHFFSNISQLPYTLLKDSTTSKDESFGSSKTLGSSSKADVHAESAEQESVAADAEVSISTSTIKDVSVPATFAEAFREAISFFNPDMLDFTTGPSKHLTGFSWMFKEAINEYNPKLLRF</sequence>
<dbReference type="AlphaFoldDB" id="A0A915CSU0"/>
<dbReference type="Proteomes" id="UP000887574">
    <property type="component" value="Unplaced"/>
</dbReference>
<organism evidence="3 4">
    <name type="scientific">Ditylenchus dipsaci</name>
    <dbReference type="NCBI Taxonomy" id="166011"/>
    <lineage>
        <taxon>Eukaryota</taxon>
        <taxon>Metazoa</taxon>
        <taxon>Ecdysozoa</taxon>
        <taxon>Nematoda</taxon>
        <taxon>Chromadorea</taxon>
        <taxon>Rhabditida</taxon>
        <taxon>Tylenchina</taxon>
        <taxon>Tylenchomorpha</taxon>
        <taxon>Sphaerularioidea</taxon>
        <taxon>Anguinidae</taxon>
        <taxon>Anguininae</taxon>
        <taxon>Ditylenchus</taxon>
    </lineage>
</organism>
<dbReference type="Gene3D" id="1.10.3290.10">
    <property type="entry name" value="Fido-like domain"/>
    <property type="match status" value="1"/>
</dbReference>
<dbReference type="InterPro" id="IPR036597">
    <property type="entry name" value="Fido-like_dom_sf"/>
</dbReference>
<dbReference type="InterPro" id="IPR003812">
    <property type="entry name" value="Fido"/>
</dbReference>
<dbReference type="PROSITE" id="PS51459">
    <property type="entry name" value="FIDO"/>
    <property type="match status" value="1"/>
</dbReference>
<evidence type="ECO:0000256" key="1">
    <source>
        <dbReference type="SAM" id="MobiDB-lite"/>
    </source>
</evidence>
<feature type="domain" description="Fido" evidence="2">
    <location>
        <begin position="212"/>
        <end position="343"/>
    </location>
</feature>
<feature type="region of interest" description="Disordered" evidence="1">
    <location>
        <begin position="360"/>
        <end position="386"/>
    </location>
</feature>
<proteinExistence type="predicted"/>
<name>A0A915CSU0_9BILA</name>
<keyword evidence="3" id="KW-1185">Reference proteome</keyword>
<reference evidence="4" key="1">
    <citation type="submission" date="2022-11" db="UniProtKB">
        <authorList>
            <consortium name="WormBaseParasite"/>
        </authorList>
    </citation>
    <scope>IDENTIFICATION</scope>
</reference>
<protein>
    <submittedName>
        <fullName evidence="4">Fido domain-containing protein</fullName>
    </submittedName>
</protein>
<evidence type="ECO:0000313" key="3">
    <source>
        <dbReference type="Proteomes" id="UP000887574"/>
    </source>
</evidence>
<dbReference type="SUPFAM" id="SSF140931">
    <property type="entry name" value="Fic-like"/>
    <property type="match status" value="1"/>
</dbReference>
<accession>A0A915CSU0</accession>
<feature type="compositionally biased region" description="Low complexity" evidence="1">
    <location>
        <begin position="367"/>
        <end position="378"/>
    </location>
</feature>